<gene>
    <name evidence="1" type="ORF">QBA37_27195</name>
</gene>
<dbReference type="Gene3D" id="3.20.20.70">
    <property type="entry name" value="Aldolase class I"/>
    <property type="match status" value="1"/>
</dbReference>
<dbReference type="InterPro" id="IPR045247">
    <property type="entry name" value="Oye-like"/>
</dbReference>
<dbReference type="PANTHER" id="PTHR22893">
    <property type="entry name" value="NADH OXIDOREDUCTASE-RELATED"/>
    <property type="match status" value="1"/>
</dbReference>
<dbReference type="Proteomes" id="UP001382181">
    <property type="component" value="Unassembled WGS sequence"/>
</dbReference>
<evidence type="ECO:0008006" key="3">
    <source>
        <dbReference type="Google" id="ProtNLM"/>
    </source>
</evidence>
<sequence>MKMSPGRTSGTAFTADKETLAGYDQLLKKLNGSNLAYLHLMGAPGTIEERIALFSRHRAHHRGNIVADLGFTQALGNEILGHGVGDAVSFGAPFLANPDLVGRSAQGHPLAQADRETRYAGHAEGYTDYPAFSG</sequence>
<name>A0ABU8A913_9ACTN</name>
<proteinExistence type="predicted"/>
<organism evidence="1 2">
    <name type="scientific">Streptomyces silvae</name>
    <dbReference type="NCBI Taxonomy" id="2803812"/>
    <lineage>
        <taxon>Bacteria</taxon>
        <taxon>Bacillati</taxon>
        <taxon>Actinomycetota</taxon>
        <taxon>Actinomycetes</taxon>
        <taxon>Kitasatosporales</taxon>
        <taxon>Streptomycetaceae</taxon>
        <taxon>Streptomyces</taxon>
    </lineage>
</organism>
<reference evidence="1 2" key="1">
    <citation type="submission" date="2023-04" db="EMBL/GenBank/DDBJ databases">
        <title>Genomic diversity of scab-causing Streptomyces spp. in the province of Quebec, Canada.</title>
        <authorList>
            <person name="Biessy A."/>
            <person name="Cadieux M."/>
            <person name="Ciotola M."/>
            <person name="Filion M."/>
        </authorList>
    </citation>
    <scope>NUCLEOTIDE SEQUENCE [LARGE SCALE GENOMIC DNA]</scope>
    <source>
        <strain evidence="1 2">B21-103</strain>
    </source>
</reference>
<evidence type="ECO:0000313" key="2">
    <source>
        <dbReference type="Proteomes" id="UP001382181"/>
    </source>
</evidence>
<comment type="caution">
    <text evidence="1">The sequence shown here is derived from an EMBL/GenBank/DDBJ whole genome shotgun (WGS) entry which is preliminary data.</text>
</comment>
<dbReference type="EMBL" id="JARUMK010000001">
    <property type="protein sequence ID" value="MEH0562890.1"/>
    <property type="molecule type" value="Genomic_DNA"/>
</dbReference>
<evidence type="ECO:0000313" key="1">
    <source>
        <dbReference type="EMBL" id="MEH0562890.1"/>
    </source>
</evidence>
<accession>A0ABU8A913</accession>
<dbReference type="RefSeq" id="WP_319224396.1">
    <property type="nucleotide sequence ID" value="NZ_JARUMK010000001.1"/>
</dbReference>
<dbReference type="SUPFAM" id="SSF51395">
    <property type="entry name" value="FMN-linked oxidoreductases"/>
    <property type="match status" value="1"/>
</dbReference>
<protein>
    <recommendedName>
        <fullName evidence="3">NADH:flavin oxidoreductase/NADH oxidase N-terminal domain-containing protein</fullName>
    </recommendedName>
</protein>
<keyword evidence="2" id="KW-1185">Reference proteome</keyword>
<dbReference type="PANTHER" id="PTHR22893:SF91">
    <property type="entry name" value="NADPH DEHYDROGENASE 2-RELATED"/>
    <property type="match status" value="1"/>
</dbReference>
<dbReference type="InterPro" id="IPR013785">
    <property type="entry name" value="Aldolase_TIM"/>
</dbReference>